<organism evidence="1 2">
    <name type="scientific">Mycobacteroides chelonae</name>
    <name type="common">Mycobacterium chelonae</name>
    <dbReference type="NCBI Taxonomy" id="1774"/>
    <lineage>
        <taxon>Bacteria</taxon>
        <taxon>Bacillati</taxon>
        <taxon>Actinomycetota</taxon>
        <taxon>Actinomycetes</taxon>
        <taxon>Mycobacteriales</taxon>
        <taxon>Mycobacteriaceae</taxon>
        <taxon>Mycobacteroides</taxon>
    </lineage>
</organism>
<dbReference type="EMBL" id="MLIS01000004">
    <property type="protein sequence ID" value="OHU76130.1"/>
    <property type="molecule type" value="Genomic_DNA"/>
</dbReference>
<reference evidence="1 2" key="1">
    <citation type="submission" date="2016-10" db="EMBL/GenBank/DDBJ databases">
        <title>Evaluation of Human, Veterinary and Environmental Mycobacterium chelonae Isolates by Core Genome Phylogenomic Analysis, Targeted Gene Comparison, and Anti-microbial Susceptibility Patterns: A Tale of Mistaken Identities.</title>
        <authorList>
            <person name="Fogelson S.B."/>
            <person name="Camus A.C."/>
            <person name="Lorenz W."/>
            <person name="Vasireddy R."/>
            <person name="Vasireddy S."/>
            <person name="Smith T."/>
            <person name="Brown-Elliott B.A."/>
            <person name="Wallace R.J.Jr."/>
            <person name="Hasan N.A."/>
            <person name="Reischl U."/>
            <person name="Sanchez S."/>
        </authorList>
    </citation>
    <scope>NUCLEOTIDE SEQUENCE [LARGE SCALE GENOMIC DNA]</scope>
    <source>
        <strain evidence="1 2">15518</strain>
    </source>
</reference>
<dbReference type="Proteomes" id="UP000179441">
    <property type="component" value="Unassembled WGS sequence"/>
</dbReference>
<name>A0A1S1LYX3_MYCCH</name>
<comment type="caution">
    <text evidence="1">The sequence shown here is derived from an EMBL/GenBank/DDBJ whole genome shotgun (WGS) entry which is preliminary data.</text>
</comment>
<accession>A0A1S1LYX3</accession>
<proteinExistence type="predicted"/>
<evidence type="ECO:0000313" key="1">
    <source>
        <dbReference type="EMBL" id="OHU76130.1"/>
    </source>
</evidence>
<sequence length="107" mass="12121">MVARLDAVVDEIDTHRTELERERAESEQRLTTRISEIMDDRRSSTERKRARSSEAMLDYFEDQGLDDLQVISALLRRKVSATHSAAQRVHLSQAAAEIEAAIGRGAR</sequence>
<gene>
    <name evidence="1" type="ORF">BKG84_24880</name>
</gene>
<protein>
    <submittedName>
        <fullName evidence="1">Uncharacterized protein</fullName>
    </submittedName>
</protein>
<keyword evidence="2" id="KW-1185">Reference proteome</keyword>
<dbReference type="AlphaFoldDB" id="A0A1S1LYX3"/>
<evidence type="ECO:0000313" key="2">
    <source>
        <dbReference type="Proteomes" id="UP000179441"/>
    </source>
</evidence>